<keyword evidence="3" id="KW-1003">Cell membrane</keyword>
<feature type="transmembrane region" description="Helical" evidence="11">
    <location>
        <begin position="20"/>
        <end position="43"/>
    </location>
</feature>
<keyword evidence="5" id="KW-0997">Cell inner membrane</keyword>
<dbReference type="RefSeq" id="WP_310231753.1">
    <property type="nucleotide sequence ID" value="NZ_JAVDWO010000001.1"/>
</dbReference>
<keyword evidence="14" id="KW-1185">Reference proteome</keyword>
<sequence length="182" mass="19690">MRQYQSQRPPHRTRPQARRLHGATLIELAAVLAIVVTLSALALPPLAELTHQRRADATVSALRADLTLARTTAIMLGRSVTVCGRTSTNQCAPDLDWSQGWLVVSGPPAEAGPEDIVRIGALLDDGLSLHSNRKRLRYRNDGTSPGTNQTIRVCVAGRQRAALVINNAGRPRSSRTVPHIAC</sequence>
<comment type="caution">
    <text evidence="13">The sequence shown here is derived from an EMBL/GenBank/DDBJ whole genome shotgun (WGS) entry which is preliminary data.</text>
</comment>
<evidence type="ECO:0000259" key="12">
    <source>
        <dbReference type="Pfam" id="PF12019"/>
    </source>
</evidence>
<comment type="subcellular location">
    <subcellularLocation>
        <location evidence="1">Cell inner membrane</location>
        <topology evidence="1">Single-pass membrane protein</topology>
    </subcellularLocation>
</comment>
<comment type="similarity">
    <text evidence="9">Belongs to the GSP H family.</text>
</comment>
<dbReference type="Pfam" id="PF12019">
    <property type="entry name" value="GspH"/>
    <property type="match status" value="1"/>
</dbReference>
<evidence type="ECO:0000256" key="6">
    <source>
        <dbReference type="ARBA" id="ARBA00022692"/>
    </source>
</evidence>
<gene>
    <name evidence="13" type="ORF">J2W68_000187</name>
</gene>
<reference evidence="13 14" key="1">
    <citation type="submission" date="2023-07" db="EMBL/GenBank/DDBJ databases">
        <title>Sorghum-associated microbial communities from plants grown in Nebraska, USA.</title>
        <authorList>
            <person name="Schachtman D."/>
        </authorList>
    </citation>
    <scope>NUCLEOTIDE SEQUENCE [LARGE SCALE GENOMIC DNA]</scope>
    <source>
        <strain evidence="13 14">4099</strain>
    </source>
</reference>
<dbReference type="InterPro" id="IPR022346">
    <property type="entry name" value="T2SS_GspH"/>
</dbReference>
<keyword evidence="6 11" id="KW-0812">Transmembrane</keyword>
<accession>A0ABU1XRX3</accession>
<dbReference type="EMBL" id="JAVDWO010000001">
    <property type="protein sequence ID" value="MDR7191485.1"/>
    <property type="molecule type" value="Genomic_DNA"/>
</dbReference>
<dbReference type="SUPFAM" id="SSF54523">
    <property type="entry name" value="Pili subunits"/>
    <property type="match status" value="1"/>
</dbReference>
<evidence type="ECO:0000256" key="3">
    <source>
        <dbReference type="ARBA" id="ARBA00022475"/>
    </source>
</evidence>
<evidence type="ECO:0000256" key="7">
    <source>
        <dbReference type="ARBA" id="ARBA00022989"/>
    </source>
</evidence>
<name>A0ABU1XRX3_9GAMM</name>
<evidence type="ECO:0000256" key="8">
    <source>
        <dbReference type="ARBA" id="ARBA00023136"/>
    </source>
</evidence>
<keyword evidence="8 11" id="KW-0472">Membrane</keyword>
<proteinExistence type="inferred from homology"/>
<feature type="domain" description="General secretion pathway GspH" evidence="12">
    <location>
        <begin position="59"/>
        <end position="169"/>
    </location>
</feature>
<evidence type="ECO:0000313" key="14">
    <source>
        <dbReference type="Proteomes" id="UP001256588"/>
    </source>
</evidence>
<evidence type="ECO:0000256" key="2">
    <source>
        <dbReference type="ARBA" id="ARBA00021549"/>
    </source>
</evidence>
<evidence type="ECO:0000256" key="1">
    <source>
        <dbReference type="ARBA" id="ARBA00004377"/>
    </source>
</evidence>
<dbReference type="Proteomes" id="UP001256588">
    <property type="component" value="Unassembled WGS sequence"/>
</dbReference>
<keyword evidence="7 11" id="KW-1133">Transmembrane helix</keyword>
<keyword evidence="4" id="KW-0488">Methylation</keyword>
<dbReference type="InterPro" id="IPR045584">
    <property type="entry name" value="Pilin-like"/>
</dbReference>
<evidence type="ECO:0000256" key="11">
    <source>
        <dbReference type="SAM" id="Phobius"/>
    </source>
</evidence>
<evidence type="ECO:0000256" key="4">
    <source>
        <dbReference type="ARBA" id="ARBA00022481"/>
    </source>
</evidence>
<evidence type="ECO:0000256" key="9">
    <source>
        <dbReference type="ARBA" id="ARBA00025772"/>
    </source>
</evidence>
<dbReference type="Gene3D" id="3.55.40.10">
    <property type="entry name" value="minor pseudopilin epsh domain"/>
    <property type="match status" value="1"/>
</dbReference>
<protein>
    <recommendedName>
        <fullName evidence="2">Type II secretion system protein H</fullName>
    </recommendedName>
    <alternativeName>
        <fullName evidence="10">General secretion pathway protein H</fullName>
    </alternativeName>
</protein>
<evidence type="ECO:0000313" key="13">
    <source>
        <dbReference type="EMBL" id="MDR7191485.1"/>
    </source>
</evidence>
<evidence type="ECO:0000256" key="5">
    <source>
        <dbReference type="ARBA" id="ARBA00022519"/>
    </source>
</evidence>
<evidence type="ECO:0000256" key="10">
    <source>
        <dbReference type="ARBA" id="ARBA00030775"/>
    </source>
</evidence>
<organism evidence="13 14">
    <name type="scientific">Luteimonas terrae</name>
    <dbReference type="NCBI Taxonomy" id="1530191"/>
    <lineage>
        <taxon>Bacteria</taxon>
        <taxon>Pseudomonadati</taxon>
        <taxon>Pseudomonadota</taxon>
        <taxon>Gammaproteobacteria</taxon>
        <taxon>Lysobacterales</taxon>
        <taxon>Lysobacteraceae</taxon>
        <taxon>Luteimonas</taxon>
    </lineage>
</organism>